<keyword evidence="7" id="KW-0732">Signal</keyword>
<keyword evidence="2 6" id="KW-0645">Protease</keyword>
<dbReference type="Proteomes" id="UP000306954">
    <property type="component" value="Unassembled WGS sequence"/>
</dbReference>
<reference evidence="11 12" key="1">
    <citation type="submission" date="2019-03" db="EMBL/GenBank/DDBJ databases">
        <title>Sequencing 23 genomes of Wallemia ichthyophaga.</title>
        <authorList>
            <person name="Gostincar C."/>
        </authorList>
    </citation>
    <scope>NUCLEOTIDE SEQUENCE [LARGE SCALE GENOMIC DNA]</scope>
    <source>
        <strain evidence="10 12">EXF-6200</strain>
        <strain evidence="9 11">EXF-8621</strain>
    </source>
</reference>
<evidence type="ECO:0000313" key="10">
    <source>
        <dbReference type="EMBL" id="TIB42663.1"/>
    </source>
</evidence>
<evidence type="ECO:0000313" key="11">
    <source>
        <dbReference type="Proteomes" id="UP000306954"/>
    </source>
</evidence>
<protein>
    <recommendedName>
        <fullName evidence="8">Peptidase A1 domain-containing protein</fullName>
    </recommendedName>
</protein>
<evidence type="ECO:0000313" key="12">
    <source>
        <dbReference type="Proteomes" id="UP000310689"/>
    </source>
</evidence>
<evidence type="ECO:0000256" key="2">
    <source>
        <dbReference type="ARBA" id="ARBA00022670"/>
    </source>
</evidence>
<gene>
    <name evidence="10" type="ORF">E3P86_00317</name>
    <name evidence="9" type="ORF">E3P90_02800</name>
</gene>
<evidence type="ECO:0000256" key="4">
    <source>
        <dbReference type="ARBA" id="ARBA00022801"/>
    </source>
</evidence>
<evidence type="ECO:0000256" key="3">
    <source>
        <dbReference type="ARBA" id="ARBA00022750"/>
    </source>
</evidence>
<evidence type="ECO:0000256" key="6">
    <source>
        <dbReference type="RuleBase" id="RU000454"/>
    </source>
</evidence>
<dbReference type="EMBL" id="SPOI01000006">
    <property type="protein sequence ID" value="TIB42663.1"/>
    <property type="molecule type" value="Genomic_DNA"/>
</dbReference>
<comment type="similarity">
    <text evidence="1 6">Belongs to the peptidase A1 family.</text>
</comment>
<dbReference type="GO" id="GO:0004190">
    <property type="term" value="F:aspartic-type endopeptidase activity"/>
    <property type="evidence" value="ECO:0007669"/>
    <property type="project" value="UniProtKB-KW"/>
</dbReference>
<evidence type="ECO:0000256" key="1">
    <source>
        <dbReference type="ARBA" id="ARBA00007447"/>
    </source>
</evidence>
<sequence>MLLKIIILAAEIAVALASSVSLPIYHSIRNSDTQEWAYAQGLKQRAKYGHPLLLGRERMSTRSIIALTNQNIDAAYYATIGIGTPQQTFQVILDTGSSALWIIDSALSDAEEGKFGNGYDPETSSTFENRTDGFSVTYGSGQAFGYDATDDVQLGAYKLSSSPLAIVDQVTSSLISAPVSGIMGLAWAKLSQDVGTPFWEQLVQNGQISDDHTMSFYLTRMRSNRQAQSLEPGGVFTLGELDDSLYTGNVSYHSILGEDWWRVKMTAINVDGSTAFSPSITVGAGVDSGTTLIGGPHDDIAKIWEAVEGAQEGTGNYQGYWFYPCTTNPNIEIVIDGTPYAVNPEDLKFNESSDGTCQGAIFALSSGSTQGTDNRLEWVLGDTFMKNYYTVFRYSPPAVGFAELSENAKASQTEAGTVPSQTVGDADSFGESAAPSSYQPAFILPIAITLTTIIALSI</sequence>
<feature type="active site" evidence="5">
    <location>
        <position position="287"/>
    </location>
</feature>
<dbReference type="PROSITE" id="PS51767">
    <property type="entry name" value="PEPTIDASE_A1"/>
    <property type="match status" value="1"/>
</dbReference>
<feature type="domain" description="Peptidase A1" evidence="8">
    <location>
        <begin position="76"/>
        <end position="402"/>
    </location>
</feature>
<dbReference type="Pfam" id="PF00026">
    <property type="entry name" value="Asp"/>
    <property type="match status" value="1"/>
</dbReference>
<dbReference type="InterPro" id="IPR001461">
    <property type="entry name" value="Aspartic_peptidase_A1"/>
</dbReference>
<evidence type="ECO:0000256" key="5">
    <source>
        <dbReference type="PIRSR" id="PIRSR601461-1"/>
    </source>
</evidence>
<proteinExistence type="inferred from homology"/>
<keyword evidence="4 6" id="KW-0378">Hydrolase</keyword>
<dbReference type="Gene3D" id="2.40.70.10">
    <property type="entry name" value="Acid Proteases"/>
    <property type="match status" value="2"/>
</dbReference>
<evidence type="ECO:0000256" key="7">
    <source>
        <dbReference type="SAM" id="SignalP"/>
    </source>
</evidence>
<dbReference type="PRINTS" id="PR00792">
    <property type="entry name" value="PEPSIN"/>
</dbReference>
<dbReference type="PANTHER" id="PTHR47966:SF6">
    <property type="entry name" value="PEPTIDASE A1 DOMAIN-CONTAINING PROTEIN"/>
    <property type="match status" value="1"/>
</dbReference>
<feature type="chain" id="PRO_5044609159" description="Peptidase A1 domain-containing protein" evidence="7">
    <location>
        <begin position="18"/>
        <end position="458"/>
    </location>
</feature>
<name>A0A4T0ISK5_WALIC</name>
<dbReference type="PANTHER" id="PTHR47966">
    <property type="entry name" value="BETA-SITE APP-CLEAVING ENZYME, ISOFORM A-RELATED"/>
    <property type="match status" value="1"/>
</dbReference>
<feature type="active site" evidence="5">
    <location>
        <position position="94"/>
    </location>
</feature>
<dbReference type="InterPro" id="IPR001969">
    <property type="entry name" value="Aspartic_peptidase_AS"/>
</dbReference>
<comment type="caution">
    <text evidence="10">The sequence shown here is derived from an EMBL/GenBank/DDBJ whole genome shotgun (WGS) entry which is preliminary data.</text>
</comment>
<dbReference type="InterPro" id="IPR021109">
    <property type="entry name" value="Peptidase_aspartic_dom_sf"/>
</dbReference>
<feature type="signal peptide" evidence="7">
    <location>
        <begin position="1"/>
        <end position="17"/>
    </location>
</feature>
<keyword evidence="3 6" id="KW-0064">Aspartyl protease</keyword>
<dbReference type="SUPFAM" id="SSF50630">
    <property type="entry name" value="Acid proteases"/>
    <property type="match status" value="1"/>
</dbReference>
<accession>A0A4T0ISK5</accession>
<evidence type="ECO:0000259" key="8">
    <source>
        <dbReference type="PROSITE" id="PS51767"/>
    </source>
</evidence>
<dbReference type="AlphaFoldDB" id="A0A4T0ISK5"/>
<dbReference type="InterPro" id="IPR033121">
    <property type="entry name" value="PEPTIDASE_A1"/>
</dbReference>
<dbReference type="CDD" id="cd05471">
    <property type="entry name" value="pepsin_like"/>
    <property type="match status" value="1"/>
</dbReference>
<dbReference type="OMA" id="VDNITPP"/>
<dbReference type="GO" id="GO:0006508">
    <property type="term" value="P:proteolysis"/>
    <property type="evidence" value="ECO:0007669"/>
    <property type="project" value="UniProtKB-KW"/>
</dbReference>
<evidence type="ECO:0000313" key="9">
    <source>
        <dbReference type="EMBL" id="TIB10518.1"/>
    </source>
</evidence>
<dbReference type="FunFam" id="2.40.70.10:FF:000115">
    <property type="entry name" value="Lysosomal aspartic protease"/>
    <property type="match status" value="1"/>
</dbReference>
<dbReference type="Proteomes" id="UP000310689">
    <property type="component" value="Unassembled WGS sequence"/>
</dbReference>
<dbReference type="EMBL" id="SPOF01000030">
    <property type="protein sequence ID" value="TIB10518.1"/>
    <property type="molecule type" value="Genomic_DNA"/>
</dbReference>
<organism evidence="10 12">
    <name type="scientific">Wallemia ichthyophaga</name>
    <dbReference type="NCBI Taxonomy" id="245174"/>
    <lineage>
        <taxon>Eukaryota</taxon>
        <taxon>Fungi</taxon>
        <taxon>Dikarya</taxon>
        <taxon>Basidiomycota</taxon>
        <taxon>Wallemiomycotina</taxon>
        <taxon>Wallemiomycetes</taxon>
        <taxon>Wallemiales</taxon>
        <taxon>Wallemiaceae</taxon>
        <taxon>Wallemia</taxon>
    </lineage>
</organism>
<dbReference type="PROSITE" id="PS00141">
    <property type="entry name" value="ASP_PROTEASE"/>
    <property type="match status" value="1"/>
</dbReference>
<dbReference type="InterPro" id="IPR034164">
    <property type="entry name" value="Pepsin-like_dom"/>
</dbReference>